<keyword evidence="7 10" id="KW-1133">Transmembrane helix</keyword>
<dbReference type="GO" id="GO:0042910">
    <property type="term" value="F:xenobiotic transmembrane transporter activity"/>
    <property type="evidence" value="ECO:0007669"/>
    <property type="project" value="InterPro"/>
</dbReference>
<keyword evidence="6 10" id="KW-0812">Transmembrane</keyword>
<comment type="subcellular location">
    <subcellularLocation>
        <location evidence="1">Cell inner membrane</location>
        <topology evidence="1">Multi-pass membrane protein</topology>
    </subcellularLocation>
</comment>
<dbReference type="Pfam" id="PF01554">
    <property type="entry name" value="MatE"/>
    <property type="match status" value="2"/>
</dbReference>
<keyword evidence="8 10" id="KW-0472">Membrane</keyword>
<feature type="transmembrane region" description="Helical" evidence="10">
    <location>
        <begin position="195"/>
        <end position="215"/>
    </location>
</feature>
<keyword evidence="5" id="KW-1003">Cell membrane</keyword>
<gene>
    <name evidence="11" type="ORF">SUTMEG_12360</name>
</gene>
<proteinExistence type="inferred from homology"/>
<evidence type="ECO:0000256" key="8">
    <source>
        <dbReference type="ARBA" id="ARBA00023136"/>
    </source>
</evidence>
<dbReference type="InterPro" id="IPR045070">
    <property type="entry name" value="MATE_MepA-like"/>
</dbReference>
<protein>
    <recommendedName>
        <fullName evidence="3">Multidrug export protein MepA</fullName>
    </recommendedName>
</protein>
<comment type="similarity">
    <text evidence="2">Belongs to the multi antimicrobial extrusion (MATE) (TC 2.A.66.1) family. MepA subfamily.</text>
</comment>
<dbReference type="InterPro" id="IPR002528">
    <property type="entry name" value="MATE_fam"/>
</dbReference>
<feature type="transmembrane region" description="Helical" evidence="10">
    <location>
        <begin position="414"/>
        <end position="437"/>
    </location>
</feature>
<dbReference type="KEGG" id="sutt:SUTMEG_12360"/>
<organism evidence="11 12">
    <name type="scientific">Sutterella megalosphaeroides</name>
    <dbReference type="NCBI Taxonomy" id="2494234"/>
    <lineage>
        <taxon>Bacteria</taxon>
        <taxon>Pseudomonadati</taxon>
        <taxon>Pseudomonadota</taxon>
        <taxon>Betaproteobacteria</taxon>
        <taxon>Burkholderiales</taxon>
        <taxon>Sutterellaceae</taxon>
        <taxon>Sutterella</taxon>
    </lineage>
</organism>
<feature type="transmembrane region" description="Helical" evidence="10">
    <location>
        <begin position="12"/>
        <end position="36"/>
    </location>
</feature>
<name>A0A2Z6IA39_9BURK</name>
<accession>A0A2Z6IA39</accession>
<evidence type="ECO:0000256" key="9">
    <source>
        <dbReference type="ARBA" id="ARBA00023251"/>
    </source>
</evidence>
<feature type="transmembrane region" description="Helical" evidence="10">
    <location>
        <begin position="357"/>
        <end position="378"/>
    </location>
</feature>
<evidence type="ECO:0000256" key="10">
    <source>
        <dbReference type="SAM" id="Phobius"/>
    </source>
</evidence>
<keyword evidence="12" id="KW-1185">Reference proteome</keyword>
<dbReference type="Proteomes" id="UP000271003">
    <property type="component" value="Chromosome"/>
</dbReference>
<dbReference type="AlphaFoldDB" id="A0A2Z6IA39"/>
<sequence>MNETARRLGRDFTTWGLFRFALPRMGMSLFIMSYMVADGALISHYLGTNALAALNLVWPLSSVLMAFGIMLSAGGASVIARRLGAGDKEGAERALSSIFIAEAVLGAVLGLLGWIFLDQLMVFLEIGPDEAPYAEAYQHVALVTMPALLVNVAAQTFFTTAGFPKVGLAVSIASGVTNVVLDILFMGPMGFGMTGAAWATSISWMVCVACAWYFFRRKNAALRFSFRVPEWQAVKNAATSGVSEMVAYLSHAVTLFLFNSAFQKSLGVDGVAALTVAMYASYVFNAIFYGLSEAVSPVIGYNYGNRNWPRLKRVLNEAFVLLAVFSLSAYALSYFFADDVLAAFVDNSPHVASLVADYFPLYALSLLFTGPNLFAAYLFTAFGDGRRATVVSFSHTFLFVTGAILVFPKFFGEIGLWLSAPGAEAAAFVLSAFMILANRRRYGYDGREAERINVA</sequence>
<dbReference type="OrthoDB" id="9805232at2"/>
<evidence type="ECO:0000313" key="12">
    <source>
        <dbReference type="Proteomes" id="UP000271003"/>
    </source>
</evidence>
<evidence type="ECO:0000256" key="5">
    <source>
        <dbReference type="ARBA" id="ARBA00022475"/>
    </source>
</evidence>
<feature type="transmembrane region" description="Helical" evidence="10">
    <location>
        <begin position="315"/>
        <end position="337"/>
    </location>
</feature>
<dbReference type="GO" id="GO:0015297">
    <property type="term" value="F:antiporter activity"/>
    <property type="evidence" value="ECO:0007669"/>
    <property type="project" value="InterPro"/>
</dbReference>
<dbReference type="PIRSF" id="PIRSF006603">
    <property type="entry name" value="DinF"/>
    <property type="match status" value="1"/>
</dbReference>
<dbReference type="PANTHER" id="PTHR43823:SF3">
    <property type="entry name" value="MULTIDRUG EXPORT PROTEIN MEPA"/>
    <property type="match status" value="1"/>
</dbReference>
<dbReference type="PANTHER" id="PTHR43823">
    <property type="entry name" value="SPORULATION PROTEIN YKVU"/>
    <property type="match status" value="1"/>
</dbReference>
<dbReference type="InterPro" id="IPR048279">
    <property type="entry name" value="MdtK-like"/>
</dbReference>
<evidence type="ECO:0000256" key="1">
    <source>
        <dbReference type="ARBA" id="ARBA00004429"/>
    </source>
</evidence>
<evidence type="ECO:0000256" key="7">
    <source>
        <dbReference type="ARBA" id="ARBA00022989"/>
    </source>
</evidence>
<keyword evidence="4" id="KW-0813">Transport</keyword>
<evidence type="ECO:0000256" key="6">
    <source>
        <dbReference type="ARBA" id="ARBA00022692"/>
    </source>
</evidence>
<feature type="transmembrane region" description="Helical" evidence="10">
    <location>
        <begin position="390"/>
        <end position="408"/>
    </location>
</feature>
<feature type="transmembrane region" description="Helical" evidence="10">
    <location>
        <begin position="136"/>
        <end position="154"/>
    </location>
</feature>
<dbReference type="CDD" id="cd13143">
    <property type="entry name" value="MATE_MepA_like"/>
    <property type="match status" value="1"/>
</dbReference>
<feature type="transmembrane region" description="Helical" evidence="10">
    <location>
        <begin position="245"/>
        <end position="262"/>
    </location>
</feature>
<dbReference type="GO" id="GO:0005886">
    <property type="term" value="C:plasma membrane"/>
    <property type="evidence" value="ECO:0007669"/>
    <property type="project" value="UniProtKB-SubCell"/>
</dbReference>
<feature type="transmembrane region" description="Helical" evidence="10">
    <location>
        <begin position="282"/>
        <end position="303"/>
    </location>
</feature>
<keyword evidence="9" id="KW-0046">Antibiotic resistance</keyword>
<evidence type="ECO:0000313" key="11">
    <source>
        <dbReference type="EMBL" id="BBF23345.1"/>
    </source>
</evidence>
<evidence type="ECO:0000256" key="2">
    <source>
        <dbReference type="ARBA" id="ARBA00008417"/>
    </source>
</evidence>
<dbReference type="EMBL" id="AP018786">
    <property type="protein sequence ID" value="BBF23345.1"/>
    <property type="molecule type" value="Genomic_DNA"/>
</dbReference>
<dbReference type="GO" id="GO:0046677">
    <property type="term" value="P:response to antibiotic"/>
    <property type="evidence" value="ECO:0007669"/>
    <property type="project" value="UniProtKB-KW"/>
</dbReference>
<feature type="transmembrane region" description="Helical" evidence="10">
    <location>
        <begin position="166"/>
        <end position="189"/>
    </location>
</feature>
<reference evidence="11 12" key="1">
    <citation type="journal article" date="2018" name="Int. J. Syst. Evol. Microbiol.">
        <title>Mesosutterella multiformis gen. nov., sp. nov., a member of the family Sutterellaceae and Sutterella megalosphaeroides sp. nov., isolated from human faeces.</title>
        <authorList>
            <person name="Sakamoto M."/>
            <person name="Ikeyama N."/>
            <person name="Kunihiro T."/>
            <person name="Iino T."/>
            <person name="Yuki M."/>
            <person name="Ohkuma M."/>
        </authorList>
    </citation>
    <scope>NUCLEOTIDE SEQUENCE [LARGE SCALE GENOMIC DNA]</scope>
    <source>
        <strain evidence="11 12">6FBBBH3</strain>
    </source>
</reference>
<feature type="transmembrane region" description="Helical" evidence="10">
    <location>
        <begin position="95"/>
        <end position="116"/>
    </location>
</feature>
<dbReference type="InterPro" id="IPR051327">
    <property type="entry name" value="MATE_MepA_subfamily"/>
</dbReference>
<dbReference type="RefSeq" id="WP_120176968.1">
    <property type="nucleotide sequence ID" value="NZ_AP018786.1"/>
</dbReference>
<feature type="transmembrane region" description="Helical" evidence="10">
    <location>
        <begin position="56"/>
        <end position="83"/>
    </location>
</feature>
<evidence type="ECO:0000256" key="3">
    <source>
        <dbReference type="ARBA" id="ARBA00022106"/>
    </source>
</evidence>
<evidence type="ECO:0000256" key="4">
    <source>
        <dbReference type="ARBA" id="ARBA00022448"/>
    </source>
</evidence>